<feature type="region of interest" description="Disordered" evidence="1">
    <location>
        <begin position="193"/>
        <end position="219"/>
    </location>
</feature>
<evidence type="ECO:0000256" key="1">
    <source>
        <dbReference type="SAM" id="MobiDB-lite"/>
    </source>
</evidence>
<keyword evidence="4" id="KW-1185">Reference proteome</keyword>
<evidence type="ECO:0008006" key="5">
    <source>
        <dbReference type="Google" id="ProtNLM"/>
    </source>
</evidence>
<evidence type="ECO:0000256" key="2">
    <source>
        <dbReference type="SAM" id="SignalP"/>
    </source>
</evidence>
<dbReference type="PROSITE" id="PS51257">
    <property type="entry name" value="PROKAR_LIPOPROTEIN"/>
    <property type="match status" value="1"/>
</dbReference>
<gene>
    <name evidence="3" type="ORF">GCM10009550_73040</name>
</gene>
<feature type="chain" id="PRO_5046570508" description="PknH-like protein" evidence="2">
    <location>
        <begin position="19"/>
        <end position="219"/>
    </location>
</feature>
<proteinExistence type="predicted"/>
<dbReference type="Proteomes" id="UP001500665">
    <property type="component" value="Unassembled WGS sequence"/>
</dbReference>
<organism evidence="3 4">
    <name type="scientific">Actinocorallia libanotica</name>
    <dbReference type="NCBI Taxonomy" id="46162"/>
    <lineage>
        <taxon>Bacteria</taxon>
        <taxon>Bacillati</taxon>
        <taxon>Actinomycetota</taxon>
        <taxon>Actinomycetes</taxon>
        <taxon>Streptosporangiales</taxon>
        <taxon>Thermomonosporaceae</taxon>
        <taxon>Actinocorallia</taxon>
    </lineage>
</organism>
<reference evidence="4" key="1">
    <citation type="journal article" date="2019" name="Int. J. Syst. Evol. Microbiol.">
        <title>The Global Catalogue of Microorganisms (GCM) 10K type strain sequencing project: providing services to taxonomists for standard genome sequencing and annotation.</title>
        <authorList>
            <consortium name="The Broad Institute Genomics Platform"/>
            <consortium name="The Broad Institute Genome Sequencing Center for Infectious Disease"/>
            <person name="Wu L."/>
            <person name="Ma J."/>
        </authorList>
    </citation>
    <scope>NUCLEOTIDE SEQUENCE [LARGE SCALE GENOMIC DNA]</scope>
    <source>
        <strain evidence="4">JCM 10696</strain>
    </source>
</reference>
<evidence type="ECO:0000313" key="3">
    <source>
        <dbReference type="EMBL" id="GAA0968148.1"/>
    </source>
</evidence>
<comment type="caution">
    <text evidence="3">The sequence shown here is derived from an EMBL/GenBank/DDBJ whole genome shotgun (WGS) entry which is preliminary data.</text>
</comment>
<dbReference type="RefSeq" id="WP_344246924.1">
    <property type="nucleotide sequence ID" value="NZ_BAAAHH010000054.1"/>
</dbReference>
<name>A0ABP4CFJ7_9ACTN</name>
<dbReference type="EMBL" id="BAAAHH010000054">
    <property type="protein sequence ID" value="GAA0968148.1"/>
    <property type="molecule type" value="Genomic_DNA"/>
</dbReference>
<keyword evidence="2" id="KW-0732">Signal</keyword>
<evidence type="ECO:0000313" key="4">
    <source>
        <dbReference type="Proteomes" id="UP001500665"/>
    </source>
</evidence>
<protein>
    <recommendedName>
        <fullName evidence="5">PknH-like protein</fullName>
    </recommendedName>
</protein>
<sequence length="219" mass="22262">MRRIVRGAVLAAAAAALAAGCGRDAAPKGADFPARLTAAVLTSQDVPGDYLPAQPQSAFRGVVAHDQPCRRLLALADGYGLRDVPSRGTAFYRLDPGSTLTQQVFDAGSVRAGRTLDAARRDAAGCTALRAKVGGAEMNLPQSPLKTPGLAPADTLAVRFSAPAGPGRTLSYELIVHRNGDALLIVAQPGVVSPKAPSPAADAAARAAARLPGASKLSP</sequence>
<feature type="signal peptide" evidence="2">
    <location>
        <begin position="1"/>
        <end position="18"/>
    </location>
</feature>
<accession>A0ABP4CFJ7</accession>